<dbReference type="EMBL" id="CACRTL010000003">
    <property type="protein sequence ID" value="VYT58286.1"/>
    <property type="molecule type" value="Genomic_DNA"/>
</dbReference>
<dbReference type="GeneID" id="64196677"/>
<evidence type="ECO:0000256" key="1">
    <source>
        <dbReference type="SAM" id="SignalP"/>
    </source>
</evidence>
<name>A0A6N2XX85_9FIRM</name>
<dbReference type="InterPro" id="IPR022121">
    <property type="entry name" value="Peptidase_M73_camelysin"/>
</dbReference>
<reference evidence="2" key="2">
    <citation type="submission" date="2023-01" db="EMBL/GenBank/DDBJ databases">
        <title>Human gut microbiome strain richness.</title>
        <authorList>
            <person name="Chen-Liaw A."/>
        </authorList>
    </citation>
    <scope>NUCLEOTIDE SEQUENCE</scope>
    <source>
        <strain evidence="2">1001217st2_G6_1001217B_191108</strain>
    </source>
</reference>
<dbReference type="EMBL" id="JAQLKE010000015">
    <property type="protein sequence ID" value="MDB7084221.1"/>
    <property type="molecule type" value="Genomic_DNA"/>
</dbReference>
<dbReference type="Proteomes" id="UP001211987">
    <property type="component" value="Unassembled WGS sequence"/>
</dbReference>
<dbReference type="NCBIfam" id="TIGR04090">
    <property type="entry name" value="exp_by_SipW_IV"/>
    <property type="match status" value="1"/>
</dbReference>
<proteinExistence type="predicted"/>
<dbReference type="NCBIfam" id="TIGR04088">
    <property type="entry name" value="cognate_SipW"/>
    <property type="match status" value="1"/>
</dbReference>
<dbReference type="Pfam" id="PF12389">
    <property type="entry name" value="Peptidase_M73"/>
    <property type="match status" value="1"/>
</dbReference>
<dbReference type="InterPro" id="IPR023833">
    <property type="entry name" value="Signal_pept_SipW-depend-type"/>
</dbReference>
<reference evidence="3" key="1">
    <citation type="submission" date="2019-11" db="EMBL/GenBank/DDBJ databases">
        <authorList>
            <person name="Feng L."/>
        </authorList>
    </citation>
    <scope>NUCLEOTIDE SEQUENCE</scope>
    <source>
        <strain evidence="3">CramosumLFYP8</strain>
    </source>
</reference>
<keyword evidence="1" id="KW-0732">Signal</keyword>
<organism evidence="3">
    <name type="scientific">Thomasclavelia ramosa</name>
    <dbReference type="NCBI Taxonomy" id="1547"/>
    <lineage>
        <taxon>Bacteria</taxon>
        <taxon>Bacillati</taxon>
        <taxon>Bacillota</taxon>
        <taxon>Erysipelotrichia</taxon>
        <taxon>Erysipelotrichales</taxon>
        <taxon>Coprobacillaceae</taxon>
        <taxon>Thomasclavelia</taxon>
    </lineage>
</organism>
<feature type="chain" id="PRO_5044425984" evidence="1">
    <location>
        <begin position="25"/>
        <end position="242"/>
    </location>
</feature>
<sequence length="242" mass="26382">MKRKKSLIAIISLSAFLVIGGAVAYYNSTTNVDNKLKTGQFKSEVVEKFTPKDNWEPGDKVTKEVGVENTGTGNIVSRAMWSETWKTADGEDITVTSADPRASVVEKEYGNKWIYSNSDGYFYYDGIISSGGRAEDKFLKSIMLSGDVDFAETKKTVVYYSTMTTGEPSKITNNPETGWAVAPNTGIPNNATYNKTVVTGNGKYASANYTLTITVQVYQANKQAVAGTAFETVVPETYALLD</sequence>
<dbReference type="RefSeq" id="WP_008792083.1">
    <property type="nucleotide sequence ID" value="NZ_AP031443.1"/>
</dbReference>
<accession>A0A6N2XX85</accession>
<dbReference type="AlphaFoldDB" id="A0A6N2XX85"/>
<evidence type="ECO:0000313" key="2">
    <source>
        <dbReference type="EMBL" id="MDB7084221.1"/>
    </source>
</evidence>
<gene>
    <name evidence="3" type="ORF">CRLFYP8_00753</name>
    <name evidence="2" type="ORF">PM738_10440</name>
</gene>
<protein>
    <submittedName>
        <fullName evidence="2">BsaA family SipW-dependent biofilm matrix protein</fullName>
    </submittedName>
</protein>
<evidence type="ECO:0000313" key="3">
    <source>
        <dbReference type="EMBL" id="VYT58286.1"/>
    </source>
</evidence>
<dbReference type="InterPro" id="IPR024008">
    <property type="entry name" value="BsaA"/>
</dbReference>
<feature type="signal peptide" evidence="1">
    <location>
        <begin position="1"/>
        <end position="24"/>
    </location>
</feature>